<name>A0AAW4X0U6_9FIRM</name>
<keyword evidence="2" id="KW-1185">Reference proteome</keyword>
<dbReference type="RefSeq" id="WP_229346128.1">
    <property type="nucleotide sequence ID" value="NZ_JAJFAT010000011.1"/>
</dbReference>
<dbReference type="Proteomes" id="UP001199296">
    <property type="component" value="Unassembled WGS sequence"/>
</dbReference>
<evidence type="ECO:0000313" key="2">
    <source>
        <dbReference type="Proteomes" id="UP001199296"/>
    </source>
</evidence>
<sequence length="172" mass="18710">MLYKYKNFRPVLGENCLNTPGCRIIGRVEIGDNCSIWYNTTIRGDIDEIKIGDYTNVQENSALHVDDDQGLYIGSYVTIGHNAVVHACKIGDNCLIGMNATILTGAEIGENSIIGAGALVAENKKIPAGSLVLGVPAKVVRKLSEEEKEGIHQHAVNYADLIADHQDVQELY</sequence>
<dbReference type="InterPro" id="IPR050484">
    <property type="entry name" value="Transf_Hexapept/Carb_Anhydrase"/>
</dbReference>
<accession>A0AAW4X0U6</accession>
<dbReference type="InterPro" id="IPR011004">
    <property type="entry name" value="Trimer_LpxA-like_sf"/>
</dbReference>
<dbReference type="PANTHER" id="PTHR13061">
    <property type="entry name" value="DYNACTIN SUBUNIT P25"/>
    <property type="match status" value="1"/>
</dbReference>
<dbReference type="Gene3D" id="2.160.10.10">
    <property type="entry name" value="Hexapeptide repeat proteins"/>
    <property type="match status" value="1"/>
</dbReference>
<dbReference type="SUPFAM" id="SSF51161">
    <property type="entry name" value="Trimeric LpxA-like enzymes"/>
    <property type="match status" value="1"/>
</dbReference>
<dbReference type="CDD" id="cd04645">
    <property type="entry name" value="LbH_gamma_CA_like"/>
    <property type="match status" value="1"/>
</dbReference>
<comment type="caution">
    <text evidence="1">The sequence shown here is derived from an EMBL/GenBank/DDBJ whole genome shotgun (WGS) entry which is preliminary data.</text>
</comment>
<organism evidence="1 2">
    <name type="scientific">Halanaerobium polyolivorans</name>
    <dbReference type="NCBI Taxonomy" id="2886943"/>
    <lineage>
        <taxon>Bacteria</taxon>
        <taxon>Bacillati</taxon>
        <taxon>Bacillota</taxon>
        <taxon>Clostridia</taxon>
        <taxon>Halanaerobiales</taxon>
        <taxon>Halanaerobiaceae</taxon>
        <taxon>Halanaerobium</taxon>
    </lineage>
</organism>
<gene>
    <name evidence="1" type="ORF">LJ207_08830</name>
</gene>
<dbReference type="InterPro" id="IPR047324">
    <property type="entry name" value="LbH_gamma_CA-like"/>
</dbReference>
<dbReference type="Pfam" id="PF00132">
    <property type="entry name" value="Hexapep"/>
    <property type="match status" value="2"/>
</dbReference>
<reference evidence="1 2" key="1">
    <citation type="submission" date="2021-10" db="EMBL/GenBank/DDBJ databases">
        <authorList>
            <person name="Grouzdev D.S."/>
            <person name="Pantiukh K.S."/>
            <person name="Krutkina M.S."/>
        </authorList>
    </citation>
    <scope>NUCLEOTIDE SEQUENCE [LARGE SCALE GENOMIC DNA]</scope>
    <source>
        <strain evidence="1 2">Z-7514</strain>
    </source>
</reference>
<dbReference type="PANTHER" id="PTHR13061:SF29">
    <property type="entry name" value="GAMMA CARBONIC ANHYDRASE-LIKE 1, MITOCHONDRIAL-RELATED"/>
    <property type="match status" value="1"/>
</dbReference>
<evidence type="ECO:0000313" key="1">
    <source>
        <dbReference type="EMBL" id="MCC3145425.1"/>
    </source>
</evidence>
<dbReference type="InterPro" id="IPR001451">
    <property type="entry name" value="Hexapep"/>
</dbReference>
<protein>
    <submittedName>
        <fullName evidence="1">Gamma carbonic anhydrase family protein</fullName>
    </submittedName>
</protein>
<dbReference type="EMBL" id="JAJFAT010000011">
    <property type="protein sequence ID" value="MCC3145425.1"/>
    <property type="molecule type" value="Genomic_DNA"/>
</dbReference>
<proteinExistence type="predicted"/>
<dbReference type="AlphaFoldDB" id="A0AAW4X0U6"/>